<dbReference type="AlphaFoldDB" id="U4KY90"/>
<dbReference type="Proteomes" id="UP000018144">
    <property type="component" value="Unassembled WGS sequence"/>
</dbReference>
<protein>
    <submittedName>
        <fullName evidence="1">Uncharacterized protein</fullName>
    </submittedName>
</protein>
<evidence type="ECO:0000313" key="2">
    <source>
        <dbReference type="Proteomes" id="UP000018144"/>
    </source>
</evidence>
<evidence type="ECO:0000313" key="1">
    <source>
        <dbReference type="EMBL" id="CCX04564.1"/>
    </source>
</evidence>
<reference evidence="1 2" key="1">
    <citation type="journal article" date="2013" name="PLoS Genet.">
        <title>The genome and development-dependent transcriptomes of Pyronema confluens: a window into fungal evolution.</title>
        <authorList>
            <person name="Traeger S."/>
            <person name="Altegoer F."/>
            <person name="Freitag M."/>
            <person name="Gabaldon T."/>
            <person name="Kempken F."/>
            <person name="Kumar A."/>
            <person name="Marcet-Houben M."/>
            <person name="Poggeler S."/>
            <person name="Stajich J.E."/>
            <person name="Nowrousian M."/>
        </authorList>
    </citation>
    <scope>NUCLEOTIDE SEQUENCE [LARGE SCALE GENOMIC DNA]</scope>
    <source>
        <strain evidence="2">CBS 100304</strain>
        <tissue evidence="1">Vegetative mycelium</tissue>
    </source>
</reference>
<proteinExistence type="predicted"/>
<gene>
    <name evidence="1" type="ORF">PCON_02746</name>
</gene>
<keyword evidence="2" id="KW-1185">Reference proteome</keyword>
<sequence>MESVTPFNANGTKLPSSPPGIPIDPLLLAWVPPASVPSGPAPTTATTGSLISPTAVVPPNSLQSTLPDHHYQRISSPAPAHGLPVVSAAQEQHILTTLSLPSALQLDVAISPFAYLAAMPTAAEVVQICDVPESLYGRVKLEMYPIQVQRRAVMRMWRAFHWNWDNETDVKKFVSKELSKRYHQSKRAADKKMAKLATRDVANAAVERAATTLPNAQAALAVTTNNHPDSELDVAVCPADGAATATPSGSSGSFPAATSPVAAWSDPDVHLARAFLGDAYWNAVDYAIADDESGAFGNWGEVPAIGVLLQDWMLNTEFLDHEDFMLEEMEDEH</sequence>
<dbReference type="EMBL" id="HF935209">
    <property type="protein sequence ID" value="CCX04564.1"/>
    <property type="molecule type" value="Genomic_DNA"/>
</dbReference>
<organism evidence="1 2">
    <name type="scientific">Pyronema omphalodes (strain CBS 100304)</name>
    <name type="common">Pyronema confluens</name>
    <dbReference type="NCBI Taxonomy" id="1076935"/>
    <lineage>
        <taxon>Eukaryota</taxon>
        <taxon>Fungi</taxon>
        <taxon>Dikarya</taxon>
        <taxon>Ascomycota</taxon>
        <taxon>Pezizomycotina</taxon>
        <taxon>Pezizomycetes</taxon>
        <taxon>Pezizales</taxon>
        <taxon>Pyronemataceae</taxon>
        <taxon>Pyronema</taxon>
    </lineage>
</organism>
<dbReference type="OrthoDB" id="10476225at2759"/>
<name>U4KY90_PYROM</name>
<accession>U4KY90</accession>